<dbReference type="Proteomes" id="UP001500888">
    <property type="component" value="Unassembled WGS sequence"/>
</dbReference>
<proteinExistence type="predicted"/>
<organism evidence="4 5">
    <name type="scientific">Sphaerisporangium flaviroseum</name>
    <dbReference type="NCBI Taxonomy" id="509199"/>
    <lineage>
        <taxon>Bacteria</taxon>
        <taxon>Bacillati</taxon>
        <taxon>Actinomycetota</taxon>
        <taxon>Actinomycetes</taxon>
        <taxon>Streptosporangiales</taxon>
        <taxon>Streptosporangiaceae</taxon>
        <taxon>Sphaerisporangium</taxon>
    </lineage>
</organism>
<evidence type="ECO:0000259" key="3">
    <source>
        <dbReference type="Pfam" id="PF02371"/>
    </source>
</evidence>
<evidence type="ECO:0000313" key="5">
    <source>
        <dbReference type="Proteomes" id="UP001500888"/>
    </source>
</evidence>
<sequence length="125" mass="14218">MCPGNHESAGRHRQGRRRKGNQHLQPVLVEADWSAVRHRGYLKSLFDRHVMKWGGYRSPLAKKKAIVVVAHAMIVIVWHVLATGKPYHELGEDYFTNRHDPDKETQCLISKLQAPGHKVTLEPAA</sequence>
<feature type="compositionally biased region" description="Basic residues" evidence="1">
    <location>
        <begin position="11"/>
        <end position="21"/>
    </location>
</feature>
<feature type="domain" description="Transposase IS116/IS110/IS902 C-terminal" evidence="3">
    <location>
        <begin position="1"/>
        <end position="44"/>
    </location>
</feature>
<dbReference type="EMBL" id="BAAAZR010000030">
    <property type="protein sequence ID" value="GAA3831895.1"/>
    <property type="molecule type" value="Genomic_DNA"/>
</dbReference>
<feature type="region of interest" description="Disordered" evidence="1">
    <location>
        <begin position="1"/>
        <end position="23"/>
    </location>
</feature>
<gene>
    <name evidence="4" type="ORF">GCM10022226_61310</name>
</gene>
<dbReference type="PANTHER" id="PTHR33055">
    <property type="entry name" value="TRANSPOSASE FOR INSERTION SEQUENCE ELEMENT IS1111A"/>
    <property type="match status" value="1"/>
</dbReference>
<comment type="caution">
    <text evidence="4">The sequence shown here is derived from an EMBL/GenBank/DDBJ whole genome shotgun (WGS) entry which is preliminary data.</text>
</comment>
<keyword evidence="2" id="KW-1133">Transmembrane helix</keyword>
<feature type="transmembrane region" description="Helical" evidence="2">
    <location>
        <begin position="65"/>
        <end position="82"/>
    </location>
</feature>
<dbReference type="InterPro" id="IPR047650">
    <property type="entry name" value="Transpos_IS110"/>
</dbReference>
<keyword evidence="2" id="KW-0812">Transmembrane</keyword>
<keyword evidence="5" id="KW-1185">Reference proteome</keyword>
<dbReference type="InterPro" id="IPR003346">
    <property type="entry name" value="Transposase_20"/>
</dbReference>
<evidence type="ECO:0000313" key="4">
    <source>
        <dbReference type="EMBL" id="GAA3831895.1"/>
    </source>
</evidence>
<evidence type="ECO:0000256" key="1">
    <source>
        <dbReference type="SAM" id="MobiDB-lite"/>
    </source>
</evidence>
<reference evidence="5" key="1">
    <citation type="journal article" date="2019" name="Int. J. Syst. Evol. Microbiol.">
        <title>The Global Catalogue of Microorganisms (GCM) 10K type strain sequencing project: providing services to taxonomists for standard genome sequencing and annotation.</title>
        <authorList>
            <consortium name="The Broad Institute Genomics Platform"/>
            <consortium name="The Broad Institute Genome Sequencing Center for Infectious Disease"/>
            <person name="Wu L."/>
            <person name="Ma J."/>
        </authorList>
    </citation>
    <scope>NUCLEOTIDE SEQUENCE [LARGE SCALE GENOMIC DNA]</scope>
    <source>
        <strain evidence="5">JCM 16908</strain>
    </source>
</reference>
<keyword evidence="2" id="KW-0472">Membrane</keyword>
<evidence type="ECO:0000256" key="2">
    <source>
        <dbReference type="SAM" id="Phobius"/>
    </source>
</evidence>
<name>A0ABP7J156_9ACTN</name>
<dbReference type="PANTHER" id="PTHR33055:SF15">
    <property type="entry name" value="TRANSPOSASE-RELATED"/>
    <property type="match status" value="1"/>
</dbReference>
<dbReference type="Pfam" id="PF02371">
    <property type="entry name" value="Transposase_20"/>
    <property type="match status" value="1"/>
</dbReference>
<protein>
    <recommendedName>
        <fullName evidence="3">Transposase IS116/IS110/IS902 C-terminal domain-containing protein</fullName>
    </recommendedName>
</protein>
<dbReference type="RefSeq" id="WP_344948036.1">
    <property type="nucleotide sequence ID" value="NZ_BAAAZR010000030.1"/>
</dbReference>
<accession>A0ABP7J156</accession>